<name>A0AC61NDM8_9BACT</name>
<organism evidence="1 2">
    <name type="scientific">Halosquirtibacter laminarini</name>
    <dbReference type="NCBI Taxonomy" id="3374600"/>
    <lineage>
        <taxon>Bacteria</taxon>
        <taxon>Pseudomonadati</taxon>
        <taxon>Bacteroidota</taxon>
        <taxon>Bacteroidia</taxon>
        <taxon>Marinilabiliales</taxon>
        <taxon>Prolixibacteraceae</taxon>
        <taxon>Halosquirtibacter</taxon>
    </lineage>
</organism>
<accession>A0AC61NDM8</accession>
<dbReference type="EMBL" id="CP081303">
    <property type="protein sequence ID" value="QZE13638.1"/>
    <property type="molecule type" value="Genomic_DNA"/>
</dbReference>
<evidence type="ECO:0000313" key="2">
    <source>
        <dbReference type="Proteomes" id="UP000826212"/>
    </source>
</evidence>
<dbReference type="Proteomes" id="UP000826212">
    <property type="component" value="Chromosome"/>
</dbReference>
<keyword evidence="2" id="KW-1185">Reference proteome</keyword>
<gene>
    <name evidence="1" type="ORF">K4L44_13845</name>
</gene>
<reference evidence="1" key="1">
    <citation type="submission" date="2021-08" db="EMBL/GenBank/DDBJ databases">
        <title>Novel anaerobic bacterium isolated from sea squirt in East Sea, Republic of Korea.</title>
        <authorList>
            <person name="Nguyen T.H."/>
            <person name="Li Z."/>
            <person name="Lee Y.-J."/>
            <person name="Ko J."/>
            <person name="Kim S.-G."/>
        </authorList>
    </citation>
    <scope>NUCLEOTIDE SEQUENCE</scope>
    <source>
        <strain evidence="1">KCTC 25031</strain>
    </source>
</reference>
<evidence type="ECO:0000313" key="1">
    <source>
        <dbReference type="EMBL" id="QZE13638.1"/>
    </source>
</evidence>
<sequence length="131" mass="15399">MTVINLRKKVVLEYPFKASLNSLYYALSNPSGLESWFADKVDGYDDYFMFYWEGDEQRAENVEVDPLVFIRWQWDTRESDEEFFEFRIVREEVGGGILLVVTDFVDADDEEDSILLLNEQVKTLKRMLGCS</sequence>
<protein>
    <submittedName>
        <fullName evidence="1">SRPBCC domain-containing protein</fullName>
    </submittedName>
</protein>
<proteinExistence type="predicted"/>